<dbReference type="SMART" id="SM01321">
    <property type="entry name" value="Y1_Tnp"/>
    <property type="match status" value="1"/>
</dbReference>
<dbReference type="PANTHER" id="PTHR33360:SF2">
    <property type="entry name" value="TRANSPOSASE FOR INSERTION SEQUENCE ELEMENT IS200"/>
    <property type="match status" value="1"/>
</dbReference>
<dbReference type="Proteomes" id="UP001470752">
    <property type="component" value="Unassembled WGS sequence"/>
</dbReference>
<feature type="domain" description="Transposase IS200-like" evidence="1">
    <location>
        <begin position="13"/>
        <end position="96"/>
    </location>
</feature>
<feature type="non-terminal residue" evidence="2">
    <location>
        <position position="126"/>
    </location>
</feature>
<dbReference type="EMBL" id="JBBNFW010000182">
    <property type="protein sequence ID" value="MEQ2414065.1"/>
    <property type="molecule type" value="Genomic_DNA"/>
</dbReference>
<accession>A0ABV1CNU9</accession>
<dbReference type="SUPFAM" id="SSF143422">
    <property type="entry name" value="Transposase IS200-like"/>
    <property type="match status" value="1"/>
</dbReference>
<keyword evidence="3" id="KW-1185">Reference proteome</keyword>
<evidence type="ECO:0000259" key="1">
    <source>
        <dbReference type="SMART" id="SM01321"/>
    </source>
</evidence>
<dbReference type="InterPro" id="IPR002686">
    <property type="entry name" value="Transposase_17"/>
</dbReference>
<organism evidence="2 3">
    <name type="scientific">Blautia acetigignens</name>
    <dbReference type="NCBI Taxonomy" id="2981783"/>
    <lineage>
        <taxon>Bacteria</taxon>
        <taxon>Bacillati</taxon>
        <taxon>Bacillota</taxon>
        <taxon>Clostridia</taxon>
        <taxon>Lachnospirales</taxon>
        <taxon>Lachnospiraceae</taxon>
        <taxon>Blautia</taxon>
    </lineage>
</organism>
<reference evidence="2 3" key="1">
    <citation type="submission" date="2024-04" db="EMBL/GenBank/DDBJ databases">
        <title>Human intestinal bacterial collection.</title>
        <authorList>
            <person name="Pauvert C."/>
            <person name="Hitch T.C.A."/>
            <person name="Clavel T."/>
        </authorList>
    </citation>
    <scope>NUCLEOTIDE SEQUENCE [LARGE SCALE GENOMIC DNA]</scope>
    <source>
        <strain evidence="2 3">CLA-AA-H161</strain>
    </source>
</reference>
<sequence>MDKNKLSYGRGYSCSLQYHLVWCTKYRKKVLKNGIDTECKEMLQGLAEEYKFQILAMEAIPDHIHLLVYIEGQKEKEKSLTEEMICWRKRDADSIQLWRRSTKTEYPDPPDTGTLSVCGQLSDRNI</sequence>
<gene>
    <name evidence="2" type="primary">tnpA</name>
    <name evidence="2" type="ORF">AAAX94_13685</name>
</gene>
<dbReference type="Pfam" id="PF01797">
    <property type="entry name" value="Y1_Tnp"/>
    <property type="match status" value="1"/>
</dbReference>
<dbReference type="InterPro" id="IPR036515">
    <property type="entry name" value="Transposase_17_sf"/>
</dbReference>
<dbReference type="Gene3D" id="3.30.70.1290">
    <property type="entry name" value="Transposase IS200-like"/>
    <property type="match status" value="1"/>
</dbReference>
<name>A0ABV1CNU9_9FIRM</name>
<evidence type="ECO:0000313" key="2">
    <source>
        <dbReference type="EMBL" id="MEQ2414065.1"/>
    </source>
</evidence>
<proteinExistence type="predicted"/>
<dbReference type="NCBIfam" id="NF033573">
    <property type="entry name" value="transpos_IS200"/>
    <property type="match status" value="1"/>
</dbReference>
<dbReference type="PANTHER" id="PTHR33360">
    <property type="entry name" value="TRANSPOSASE FOR INSERTION SEQUENCE ELEMENT IS200"/>
    <property type="match status" value="1"/>
</dbReference>
<evidence type="ECO:0000313" key="3">
    <source>
        <dbReference type="Proteomes" id="UP001470752"/>
    </source>
</evidence>
<protein>
    <submittedName>
        <fullName evidence="2">IS200/IS605 family transposase</fullName>
    </submittedName>
</protein>
<comment type="caution">
    <text evidence="2">The sequence shown here is derived from an EMBL/GenBank/DDBJ whole genome shotgun (WGS) entry which is preliminary data.</text>
</comment>